<evidence type="ECO:0000256" key="10">
    <source>
        <dbReference type="ARBA" id="ARBA00023224"/>
    </source>
</evidence>
<accession>A0AAY4EUH1</accession>
<dbReference type="PROSITE" id="PS00237">
    <property type="entry name" value="G_PROTEIN_RECEP_F1_1"/>
    <property type="match status" value="1"/>
</dbReference>
<feature type="compositionally biased region" description="Low complexity" evidence="12">
    <location>
        <begin position="344"/>
        <end position="353"/>
    </location>
</feature>
<evidence type="ECO:0000256" key="11">
    <source>
        <dbReference type="RuleBase" id="RU000688"/>
    </source>
</evidence>
<dbReference type="Proteomes" id="UP000694580">
    <property type="component" value="Chromosome 6"/>
</dbReference>
<dbReference type="Ensembl" id="ENSDCDT00010071556.1">
    <property type="protein sequence ID" value="ENSDCDP00010060804.1"/>
    <property type="gene ID" value="ENSDCDG00010033705.1"/>
</dbReference>
<feature type="transmembrane region" description="Helical" evidence="13">
    <location>
        <begin position="84"/>
        <end position="105"/>
    </location>
</feature>
<evidence type="ECO:0000256" key="1">
    <source>
        <dbReference type="ARBA" id="ARBA00004651"/>
    </source>
</evidence>
<feature type="transmembrane region" description="Helical" evidence="13">
    <location>
        <begin position="126"/>
        <end position="147"/>
    </location>
</feature>
<evidence type="ECO:0000256" key="9">
    <source>
        <dbReference type="ARBA" id="ARBA00023170"/>
    </source>
</evidence>
<keyword evidence="10 11" id="KW-0807">Transducer</keyword>
<dbReference type="GO" id="GO:0004993">
    <property type="term" value="F:G protein-coupled serotonin receptor activity"/>
    <property type="evidence" value="ECO:0007669"/>
    <property type="project" value="InterPro"/>
</dbReference>
<dbReference type="AlphaFoldDB" id="A0AAY4EUH1"/>
<protein>
    <recommendedName>
        <fullName evidence="14">G-protein coupled receptors family 1 profile domain-containing protein</fullName>
    </recommendedName>
</protein>
<dbReference type="InterPro" id="IPR002231">
    <property type="entry name" value="5HT_rcpt"/>
</dbReference>
<dbReference type="GO" id="GO:0007208">
    <property type="term" value="P:phospholipase C-activating serotonin receptor signaling pathway"/>
    <property type="evidence" value="ECO:0007669"/>
    <property type="project" value="TreeGrafter"/>
</dbReference>
<feature type="transmembrane region" description="Helical" evidence="13">
    <location>
        <begin position="240"/>
        <end position="261"/>
    </location>
</feature>
<evidence type="ECO:0000256" key="13">
    <source>
        <dbReference type="SAM" id="Phobius"/>
    </source>
</evidence>
<evidence type="ECO:0000256" key="3">
    <source>
        <dbReference type="ARBA" id="ARBA00022610"/>
    </source>
</evidence>
<keyword evidence="3" id="KW-0085">Behavior</keyword>
<keyword evidence="16" id="KW-1185">Reference proteome</keyword>
<keyword evidence="2" id="KW-1003">Cell membrane</keyword>
<evidence type="ECO:0000256" key="4">
    <source>
        <dbReference type="ARBA" id="ARBA00022692"/>
    </source>
</evidence>
<feature type="transmembrane region" description="Helical" evidence="13">
    <location>
        <begin position="281"/>
        <end position="300"/>
    </location>
</feature>
<evidence type="ECO:0000256" key="7">
    <source>
        <dbReference type="ARBA" id="ARBA00023136"/>
    </source>
</evidence>
<dbReference type="GO" id="GO:0007268">
    <property type="term" value="P:chemical synaptic transmission"/>
    <property type="evidence" value="ECO:0007669"/>
    <property type="project" value="TreeGrafter"/>
</dbReference>
<evidence type="ECO:0000259" key="14">
    <source>
        <dbReference type="PROSITE" id="PS50262"/>
    </source>
</evidence>
<gene>
    <name evidence="15" type="primary">LOC114791859</name>
</gene>
<dbReference type="PRINTS" id="PR01101">
    <property type="entry name" value="5HTRECEPTOR"/>
</dbReference>
<dbReference type="InterPro" id="IPR017452">
    <property type="entry name" value="GPCR_Rhodpsn_7TM"/>
</dbReference>
<keyword evidence="4 11" id="KW-0812">Transmembrane</keyword>
<dbReference type="GO" id="GO:0051209">
    <property type="term" value="P:release of sequestered calcium ion into cytosol"/>
    <property type="evidence" value="ECO:0007669"/>
    <property type="project" value="TreeGrafter"/>
</dbReference>
<dbReference type="Gene3D" id="1.20.1070.10">
    <property type="entry name" value="Rhodopsin 7-helix transmembrane proteins"/>
    <property type="match status" value="1"/>
</dbReference>
<dbReference type="PROSITE" id="PS50262">
    <property type="entry name" value="G_PROTEIN_RECEP_F1_2"/>
    <property type="match status" value="1"/>
</dbReference>
<evidence type="ECO:0000256" key="12">
    <source>
        <dbReference type="SAM" id="MobiDB-lite"/>
    </source>
</evidence>
<feature type="domain" description="G-protein coupled receptors family 1 profile" evidence="14">
    <location>
        <begin position="25"/>
        <end position="297"/>
    </location>
</feature>
<dbReference type="FunFam" id="1.20.1070.10:FF:000031">
    <property type="entry name" value="5-hydroxytryptamine (Serotonin) receptor 2A"/>
    <property type="match status" value="1"/>
</dbReference>
<evidence type="ECO:0000256" key="5">
    <source>
        <dbReference type="ARBA" id="ARBA00022989"/>
    </source>
</evidence>
<dbReference type="PANTHER" id="PTHR24247:SF222">
    <property type="entry name" value="5-HYDROXYTRYPTAMINE (SEROTONIN) RECEPTOR 2B, ISOFORM E"/>
    <property type="match status" value="1"/>
</dbReference>
<evidence type="ECO:0000256" key="8">
    <source>
        <dbReference type="ARBA" id="ARBA00023157"/>
    </source>
</evidence>
<dbReference type="SMART" id="SM01381">
    <property type="entry name" value="7TM_GPCR_Srsx"/>
    <property type="match status" value="1"/>
</dbReference>
<sequence length="373" mass="41994">MDQSSHYLDWPVLLVLTIIVFTVGGNIVVILAVSLEKKLQNATNFFLRSLALTDMLVGILVMPISLSSILYKHSWPFPRVLCPLWIYLDVLLSTSSIMHLCAISVDRYIGIRNPIKYSQFNSLNKTVVKIAMVWSVSVVLSLPVPIIGLQNQEKVFVNDKCELNDKLFISVGSFIAFFVPLMIMMVSYCLTVRVLRHHATFLQRKEIPLISPQPSDAQDGQNGKQGMASALKKETRASKVLGIVFLLFVLLWCPFFITNMVLVLCTEKTCNQAVLDKMLDIFVWVGYVSSGVNPLVYTLFNKTYRQAFCRILRCKYKTEAAPPASRNVNGKKERDCSTARPFNSGSGPSTEPSTSQLRFIYQVMKKSLLDESL</sequence>
<evidence type="ECO:0000256" key="2">
    <source>
        <dbReference type="ARBA" id="ARBA00022475"/>
    </source>
</evidence>
<dbReference type="PANTHER" id="PTHR24247">
    <property type="entry name" value="5-HYDROXYTRYPTAMINE RECEPTOR"/>
    <property type="match status" value="1"/>
</dbReference>
<feature type="transmembrane region" description="Helical" evidence="13">
    <location>
        <begin position="12"/>
        <end position="33"/>
    </location>
</feature>
<dbReference type="GO" id="GO:0007187">
    <property type="term" value="P:G protein-coupled receptor signaling pathway, coupled to cyclic nucleotide second messenger"/>
    <property type="evidence" value="ECO:0007669"/>
    <property type="project" value="TreeGrafter"/>
</dbReference>
<dbReference type="SUPFAM" id="SSF81321">
    <property type="entry name" value="Family A G protein-coupled receptor-like"/>
    <property type="match status" value="1"/>
</dbReference>
<dbReference type="GeneTree" id="ENSGT00940000167565"/>
<keyword evidence="6 11" id="KW-0297">G-protein coupled receptor</keyword>
<dbReference type="GO" id="GO:0005886">
    <property type="term" value="C:plasma membrane"/>
    <property type="evidence" value="ECO:0007669"/>
    <property type="project" value="UniProtKB-SubCell"/>
</dbReference>
<keyword evidence="7 13" id="KW-0472">Membrane</keyword>
<evidence type="ECO:0000313" key="15">
    <source>
        <dbReference type="Ensembl" id="ENSDCDP00010060804.1"/>
    </source>
</evidence>
<feature type="transmembrane region" description="Helical" evidence="13">
    <location>
        <begin position="167"/>
        <end position="195"/>
    </location>
</feature>
<evidence type="ECO:0000313" key="16">
    <source>
        <dbReference type="Proteomes" id="UP000694580"/>
    </source>
</evidence>
<dbReference type="InterPro" id="IPR000276">
    <property type="entry name" value="GPCR_Rhodpsn"/>
</dbReference>
<reference evidence="15" key="3">
    <citation type="submission" date="2025-09" db="UniProtKB">
        <authorList>
            <consortium name="Ensembl"/>
        </authorList>
    </citation>
    <scope>IDENTIFICATION</scope>
</reference>
<comment type="subcellular location">
    <subcellularLocation>
        <location evidence="1">Cell membrane</location>
        <topology evidence="1">Multi-pass membrane protein</topology>
    </subcellularLocation>
</comment>
<dbReference type="GO" id="GO:0030594">
    <property type="term" value="F:neurotransmitter receptor activity"/>
    <property type="evidence" value="ECO:0007669"/>
    <property type="project" value="TreeGrafter"/>
</dbReference>
<dbReference type="GO" id="GO:0030425">
    <property type="term" value="C:dendrite"/>
    <property type="evidence" value="ECO:0007669"/>
    <property type="project" value="TreeGrafter"/>
</dbReference>
<dbReference type="GO" id="GO:0007210">
    <property type="term" value="P:serotonin receptor signaling pathway"/>
    <property type="evidence" value="ECO:0007669"/>
    <property type="project" value="TreeGrafter"/>
</dbReference>
<keyword evidence="8" id="KW-1015">Disulfide bond</keyword>
<comment type="similarity">
    <text evidence="11">Belongs to the G-protein coupled receptor 1 family.</text>
</comment>
<dbReference type="Pfam" id="PF00001">
    <property type="entry name" value="7tm_1"/>
    <property type="match status" value="1"/>
</dbReference>
<dbReference type="PRINTS" id="PR00237">
    <property type="entry name" value="GPCRRHODOPSN"/>
</dbReference>
<dbReference type="GO" id="GO:0045202">
    <property type="term" value="C:synapse"/>
    <property type="evidence" value="ECO:0007669"/>
    <property type="project" value="GOC"/>
</dbReference>
<feature type="transmembrane region" description="Helical" evidence="13">
    <location>
        <begin position="45"/>
        <end position="64"/>
    </location>
</feature>
<reference evidence="15" key="2">
    <citation type="submission" date="2025-08" db="UniProtKB">
        <authorList>
            <consortium name="Ensembl"/>
        </authorList>
    </citation>
    <scope>IDENTIFICATION</scope>
</reference>
<reference evidence="15 16" key="1">
    <citation type="submission" date="2020-06" db="EMBL/GenBank/DDBJ databases">
        <authorList>
            <consortium name="Wellcome Sanger Institute Data Sharing"/>
        </authorList>
    </citation>
    <scope>NUCLEOTIDE SEQUENCE [LARGE SCALE GENOMIC DNA]</scope>
</reference>
<organism evidence="15 16">
    <name type="scientific">Denticeps clupeoides</name>
    <name type="common">denticle herring</name>
    <dbReference type="NCBI Taxonomy" id="299321"/>
    <lineage>
        <taxon>Eukaryota</taxon>
        <taxon>Metazoa</taxon>
        <taxon>Chordata</taxon>
        <taxon>Craniata</taxon>
        <taxon>Vertebrata</taxon>
        <taxon>Euteleostomi</taxon>
        <taxon>Actinopterygii</taxon>
        <taxon>Neopterygii</taxon>
        <taxon>Teleostei</taxon>
        <taxon>Clupei</taxon>
        <taxon>Clupeiformes</taxon>
        <taxon>Denticipitoidei</taxon>
        <taxon>Denticipitidae</taxon>
        <taxon>Denticeps</taxon>
    </lineage>
</organism>
<proteinExistence type="inferred from homology"/>
<feature type="region of interest" description="Disordered" evidence="12">
    <location>
        <begin position="322"/>
        <end position="353"/>
    </location>
</feature>
<keyword evidence="9 11" id="KW-0675">Receptor</keyword>
<name>A0AAY4EUH1_9TELE</name>
<evidence type="ECO:0000256" key="6">
    <source>
        <dbReference type="ARBA" id="ARBA00023040"/>
    </source>
</evidence>
<keyword evidence="5 13" id="KW-1133">Transmembrane helix</keyword>